<proteinExistence type="predicted"/>
<dbReference type="InterPro" id="IPR007146">
    <property type="entry name" value="Sas10/Utp3/C1D"/>
</dbReference>
<feature type="compositionally biased region" description="Low complexity" evidence="1">
    <location>
        <begin position="21"/>
        <end position="54"/>
    </location>
</feature>
<keyword evidence="3" id="KW-1185">Reference proteome</keyword>
<dbReference type="EMBL" id="JAKEKT020000126">
    <property type="protein sequence ID" value="KAL1634809.1"/>
    <property type="molecule type" value="Genomic_DNA"/>
</dbReference>
<feature type="region of interest" description="Disordered" evidence="1">
    <location>
        <begin position="166"/>
        <end position="298"/>
    </location>
</feature>
<dbReference type="Proteomes" id="UP001521184">
    <property type="component" value="Unassembled WGS sequence"/>
</dbReference>
<feature type="compositionally biased region" description="Basic and acidic residues" evidence="1">
    <location>
        <begin position="395"/>
        <end position="422"/>
    </location>
</feature>
<feature type="compositionally biased region" description="Basic residues" evidence="1">
    <location>
        <begin position="437"/>
        <end position="447"/>
    </location>
</feature>
<dbReference type="PANTHER" id="PTHR13237:SF9">
    <property type="entry name" value="NEUROGUIDIN"/>
    <property type="match status" value="1"/>
</dbReference>
<dbReference type="PANTHER" id="PTHR13237">
    <property type="entry name" value="SOMETHING ABOUT SILENCING PROTEIN 10-RELATED"/>
    <property type="match status" value="1"/>
</dbReference>
<feature type="region of interest" description="Disordered" evidence="1">
    <location>
        <begin position="21"/>
        <end position="58"/>
    </location>
</feature>
<comment type="caution">
    <text evidence="2">The sequence shown here is derived from an EMBL/GenBank/DDBJ whole genome shotgun (WGS) entry which is preliminary data.</text>
</comment>
<organism evidence="2 3">
    <name type="scientific">Diplodia intermedia</name>
    <dbReference type="NCBI Taxonomy" id="856260"/>
    <lineage>
        <taxon>Eukaryota</taxon>
        <taxon>Fungi</taxon>
        <taxon>Dikarya</taxon>
        <taxon>Ascomycota</taxon>
        <taxon>Pezizomycotina</taxon>
        <taxon>Dothideomycetes</taxon>
        <taxon>Dothideomycetes incertae sedis</taxon>
        <taxon>Botryosphaeriales</taxon>
        <taxon>Botryosphaeriaceae</taxon>
        <taxon>Diplodia</taxon>
    </lineage>
</organism>
<name>A0ABR3T5G2_9PEZI</name>
<feature type="region of interest" description="Disordered" evidence="1">
    <location>
        <begin position="318"/>
        <end position="344"/>
    </location>
</feature>
<feature type="compositionally biased region" description="Acidic residues" evidence="1">
    <location>
        <begin position="193"/>
        <end position="223"/>
    </location>
</feature>
<feature type="compositionally biased region" description="Basic and acidic residues" evidence="1">
    <location>
        <begin position="328"/>
        <end position="344"/>
    </location>
</feature>
<feature type="compositionally biased region" description="Gly residues" evidence="1">
    <location>
        <begin position="169"/>
        <end position="178"/>
    </location>
</feature>
<feature type="region of interest" description="Disordered" evidence="1">
    <location>
        <begin position="395"/>
        <end position="447"/>
    </location>
</feature>
<protein>
    <submittedName>
        <fullName evidence="2">Uncharacterized protein</fullName>
    </submittedName>
</protein>
<evidence type="ECO:0000256" key="1">
    <source>
        <dbReference type="SAM" id="MobiDB-lite"/>
    </source>
</evidence>
<evidence type="ECO:0000313" key="3">
    <source>
        <dbReference type="Proteomes" id="UP001521184"/>
    </source>
</evidence>
<dbReference type="Pfam" id="PF04000">
    <property type="entry name" value="Sas10_Utp3"/>
    <property type="match status" value="1"/>
</dbReference>
<sequence>MAAAKLDTSLPTLLSNLTASLTSAAEPVPSPSNNNNSKNTAADDGGGDDNASSSFSPLPPKDGISLLDVKNELLLSYLQNLVFLILLKLRNNSEKTKKAAGAGGGGNEEEEGKEDVDVDVDDVVKKLCELRLYLEKGARPLEGKLKYQIDKVVRAADDAARAEEALRKAGGGGGGANAPGGKKKIIKKAEGGGGEDESEEDDGSEEDDDDDEDASDDDDDIDELAYRPNPLAFSRGSNNNDAAGSEADKKRSKRKGDAEPDDAGIYRPPRITATAMPEDLPRHGGSGAREERGGGGPRRAAAIDEFVDEHLSAAPVAQPSIGSNVVDGGRRVKSARDRAAEDERRAYEETNFVRLPAAGGKKERARTAARERRQRSAYGGEEWMELGAGVDRIDRLTRRGERTGTKGALERSRKRAVEDGPRDGGSGGGAEAGAMFAKRRKVAQRRR</sequence>
<evidence type="ECO:0000313" key="2">
    <source>
        <dbReference type="EMBL" id="KAL1634809.1"/>
    </source>
</evidence>
<reference evidence="2 3" key="1">
    <citation type="journal article" date="2023" name="Plant Dis.">
        <title>First Report of Diplodia intermedia Causing Canker and Dieback Diseases on Apple Trees in Canada.</title>
        <authorList>
            <person name="Ellouze W."/>
            <person name="Ilyukhin E."/>
            <person name="Sulman M."/>
            <person name="Ali S."/>
        </authorList>
    </citation>
    <scope>NUCLEOTIDE SEQUENCE [LARGE SCALE GENOMIC DNA]</scope>
    <source>
        <strain evidence="2 3">M45-28</strain>
    </source>
</reference>
<feature type="region of interest" description="Disordered" evidence="1">
    <location>
        <begin position="96"/>
        <end position="115"/>
    </location>
</feature>
<accession>A0ABR3T5G2</accession>
<gene>
    <name evidence="2" type="ORF">SLS58_010552</name>
</gene>